<dbReference type="Gene3D" id="3.40.220.10">
    <property type="entry name" value="Leucine Aminopeptidase, subunit E, domain 1"/>
    <property type="match status" value="1"/>
</dbReference>
<dbReference type="PANTHER" id="PTHR11106:SF27">
    <property type="entry name" value="MACRO DOMAIN-CONTAINING PROTEIN"/>
    <property type="match status" value="1"/>
</dbReference>
<dbReference type="OrthoDB" id="6194521at2"/>
<evidence type="ECO:0000313" key="3">
    <source>
        <dbReference type="Proteomes" id="UP000192368"/>
    </source>
</evidence>
<name>A0A1W1UGE3_PEPAS</name>
<dbReference type="EMBL" id="FWWR01000009">
    <property type="protein sequence ID" value="SMB80109.1"/>
    <property type="molecule type" value="Genomic_DNA"/>
</dbReference>
<proteinExistence type="predicted"/>
<accession>A0A1W1UGE3</accession>
<evidence type="ECO:0000259" key="1">
    <source>
        <dbReference type="PROSITE" id="PS51154"/>
    </source>
</evidence>
<organism evidence="2 3">
    <name type="scientific">Peptoniphilus asaccharolyticus DSM 20463</name>
    <dbReference type="NCBI Taxonomy" id="573058"/>
    <lineage>
        <taxon>Bacteria</taxon>
        <taxon>Bacillati</taxon>
        <taxon>Bacillota</taxon>
        <taxon>Tissierellia</taxon>
        <taxon>Tissierellales</taxon>
        <taxon>Peptoniphilaceae</taxon>
        <taxon>Peptoniphilus</taxon>
    </lineage>
</organism>
<dbReference type="SMART" id="SM00506">
    <property type="entry name" value="A1pp"/>
    <property type="match status" value="1"/>
</dbReference>
<feature type="domain" description="Macro" evidence="1">
    <location>
        <begin position="1"/>
        <end position="152"/>
    </location>
</feature>
<dbReference type="STRING" id="573058.SAMN00017477_0198"/>
<dbReference type="SUPFAM" id="SSF52949">
    <property type="entry name" value="Macro domain-like"/>
    <property type="match status" value="1"/>
</dbReference>
<sequence>MSFTIKEQDITKLEVDVIVNAANTELRQGSGVCGAIFKAAGSENLKIACDKLSPIKTGEAVITPGFSLSTKYIIHTAGPIYSRDKEKAEDLLKNCYINSLKLAKENGCKNIAFPLISSGVYGYPKQEAFEVAKKTIESFLKDNDMDVILTIF</sequence>
<dbReference type="PANTHER" id="PTHR11106">
    <property type="entry name" value="GANGLIOSIDE INDUCED DIFFERENTIATION ASSOCIATED PROTEIN 2-RELATED"/>
    <property type="match status" value="1"/>
</dbReference>
<dbReference type="PROSITE" id="PS51154">
    <property type="entry name" value="MACRO"/>
    <property type="match status" value="1"/>
</dbReference>
<dbReference type="InterPro" id="IPR002589">
    <property type="entry name" value="Macro_dom"/>
</dbReference>
<dbReference type="Pfam" id="PF01661">
    <property type="entry name" value="Macro"/>
    <property type="match status" value="1"/>
</dbReference>
<dbReference type="RefSeq" id="WP_084229910.1">
    <property type="nucleotide sequence ID" value="NZ_FWWR01000009.1"/>
</dbReference>
<protein>
    <submittedName>
        <fullName evidence="2">O-acetyl-ADP-ribose deacetylase (Regulator of RNase III), contains Macro domain</fullName>
    </submittedName>
</protein>
<gene>
    <name evidence="2" type="ORF">SAMN00017477_0198</name>
</gene>
<keyword evidence="3" id="KW-1185">Reference proteome</keyword>
<dbReference type="AlphaFoldDB" id="A0A1W1UGE3"/>
<dbReference type="InterPro" id="IPR043472">
    <property type="entry name" value="Macro_dom-like"/>
</dbReference>
<reference evidence="3" key="1">
    <citation type="submission" date="2017-04" db="EMBL/GenBank/DDBJ databases">
        <authorList>
            <person name="Varghese N."/>
            <person name="Submissions S."/>
        </authorList>
    </citation>
    <scope>NUCLEOTIDE SEQUENCE [LARGE SCALE GENOMIC DNA]</scope>
    <source>
        <strain evidence="3">DSM 20463</strain>
    </source>
</reference>
<dbReference type="Proteomes" id="UP000192368">
    <property type="component" value="Unassembled WGS sequence"/>
</dbReference>
<evidence type="ECO:0000313" key="2">
    <source>
        <dbReference type="EMBL" id="SMB80109.1"/>
    </source>
</evidence>